<accession>A0A2T3NKH9</accession>
<evidence type="ECO:0000313" key="1">
    <source>
        <dbReference type="EMBL" id="PSW16025.1"/>
    </source>
</evidence>
<comment type="caution">
    <text evidence="1">The sequence shown here is derived from an EMBL/GenBank/DDBJ whole genome shotgun (WGS) entry which is preliminary data.</text>
</comment>
<dbReference type="OrthoDB" id="5830069at2"/>
<evidence type="ECO:0000313" key="2">
    <source>
        <dbReference type="Proteomes" id="UP000241346"/>
    </source>
</evidence>
<dbReference type="EMBL" id="PYMB01000001">
    <property type="protein sequence ID" value="PSW16025.1"/>
    <property type="molecule type" value="Genomic_DNA"/>
</dbReference>
<reference evidence="1 2" key="1">
    <citation type="submission" date="2018-03" db="EMBL/GenBank/DDBJ databases">
        <title>Whole genome sequencing of Histamine producing bacteria.</title>
        <authorList>
            <person name="Butler K."/>
        </authorList>
    </citation>
    <scope>NUCLEOTIDE SEQUENCE [LARGE SCALE GENOMIC DNA]</scope>
    <source>
        <strain evidence="1 2">DSM 19138</strain>
    </source>
</reference>
<sequence>MISNINMLFLLGHLSLYSQAGSHLEKAADEICLCLEAPYQQAEQSLLQLNGDQGSNDLAKVTRSQDEMMATINAATLCMESFRQLYPDIAKDIALQDKTLRLLETKCPDPLSAQSLPSPSKHIE</sequence>
<organism evidence="1 2">
    <name type="scientific">Photobacterium rosenbergii</name>
    <dbReference type="NCBI Taxonomy" id="294936"/>
    <lineage>
        <taxon>Bacteria</taxon>
        <taxon>Pseudomonadati</taxon>
        <taxon>Pseudomonadota</taxon>
        <taxon>Gammaproteobacteria</taxon>
        <taxon>Vibrionales</taxon>
        <taxon>Vibrionaceae</taxon>
        <taxon>Photobacterium</taxon>
    </lineage>
</organism>
<proteinExistence type="predicted"/>
<dbReference type="AlphaFoldDB" id="A0A2T3NKH9"/>
<dbReference type="Proteomes" id="UP000241346">
    <property type="component" value="Unassembled WGS sequence"/>
</dbReference>
<name>A0A2T3NKH9_9GAMM</name>
<gene>
    <name evidence="1" type="ORF">C9J01_03180</name>
</gene>
<dbReference type="RefSeq" id="WP_107296646.1">
    <property type="nucleotide sequence ID" value="NZ_PYMB01000001.1"/>
</dbReference>
<protein>
    <submittedName>
        <fullName evidence="1">Uncharacterized protein</fullName>
    </submittedName>
</protein>